<gene>
    <name evidence="4" type="ORF">ACFFJP_14325</name>
</gene>
<feature type="signal peptide" evidence="2">
    <location>
        <begin position="1"/>
        <end position="18"/>
    </location>
</feature>
<reference evidence="4 5" key="1">
    <citation type="submission" date="2024-09" db="EMBL/GenBank/DDBJ databases">
        <authorList>
            <person name="Sun Q."/>
            <person name="Mori K."/>
        </authorList>
    </citation>
    <scope>NUCLEOTIDE SEQUENCE [LARGE SCALE GENOMIC DNA]</scope>
    <source>
        <strain evidence="4 5">KCTC 23315</strain>
    </source>
</reference>
<proteinExistence type="predicted"/>
<keyword evidence="2" id="KW-0732">Signal</keyword>
<dbReference type="Gene3D" id="3.90.226.10">
    <property type="entry name" value="2-enoyl-CoA Hydratase, Chain A, domain 1"/>
    <property type="match status" value="1"/>
</dbReference>
<evidence type="ECO:0000313" key="4">
    <source>
        <dbReference type="EMBL" id="MFC0049468.1"/>
    </source>
</evidence>
<dbReference type="InterPro" id="IPR005151">
    <property type="entry name" value="Tail-specific_protease"/>
</dbReference>
<feature type="compositionally biased region" description="Low complexity" evidence="1">
    <location>
        <begin position="28"/>
        <end position="46"/>
    </location>
</feature>
<comment type="caution">
    <text evidence="4">The sequence shown here is derived from an EMBL/GenBank/DDBJ whole genome shotgun (WGS) entry which is preliminary data.</text>
</comment>
<dbReference type="Gene3D" id="2.30.42.10">
    <property type="match status" value="1"/>
</dbReference>
<dbReference type="PANTHER" id="PTHR32060:SF30">
    <property type="entry name" value="CARBOXY-TERMINAL PROCESSING PROTEASE CTPA"/>
    <property type="match status" value="1"/>
</dbReference>
<dbReference type="SUPFAM" id="SSF50156">
    <property type="entry name" value="PDZ domain-like"/>
    <property type="match status" value="1"/>
</dbReference>
<dbReference type="RefSeq" id="WP_377245360.1">
    <property type="nucleotide sequence ID" value="NZ_JBHLXP010000003.1"/>
</dbReference>
<dbReference type="InterPro" id="IPR029045">
    <property type="entry name" value="ClpP/crotonase-like_dom_sf"/>
</dbReference>
<dbReference type="Gene3D" id="3.30.750.170">
    <property type="match status" value="1"/>
</dbReference>
<sequence>MKLWLCSSAVLVSLTLLSGCGGGGTSGGSTPNTGTTPGTGTTTPTTPNWVAGQYAAESTLQNFCAAPRTGTDPFSGAAYPDKAGTAMHEKLWQRSWSNRTYLWYKELPDLDPANYSTLAYFDLLKSGNKTDSGAQKDNFHFYQDTAEYKKQTQSAVSSGYGIEWIFASTRPPRQLSVAYTEPGSPAATASLGRGSKLLEVDGVDFVNDNTQDGVNKLNAALFPAKAGESHQFTFADANGVRRSYTLVSADVSTVPVHNVKVLQSGNKKVGYLQFNTHIAAAQPQLISAVEQFRTAAVNELVVDLRYNGGGLLALASQFGYMVSGPNQIQSRYFDKLQFNDKYPTTDPETGQPLQPTPFYPERIDYNVGALLKGQTLPNLSLNRIFVLTTDNTCSASEAFINALRGVDVEVIQIGGKTCGKPYGFYPTDNCGTTYFTIQFSGSNAKGFGDYADGFTPAVAPRFAADIKGCPVADDLSKPLGDAQEGMLKTALFYAGNNSCPVLTAAQQAAAQQATLAAAPLQSDGLAIRDPRQQEFLQQNLLRTEIRD</sequence>
<organism evidence="4 5">
    <name type="scientific">Rheinheimera tilapiae</name>
    <dbReference type="NCBI Taxonomy" id="875043"/>
    <lineage>
        <taxon>Bacteria</taxon>
        <taxon>Pseudomonadati</taxon>
        <taxon>Pseudomonadota</taxon>
        <taxon>Gammaproteobacteria</taxon>
        <taxon>Chromatiales</taxon>
        <taxon>Chromatiaceae</taxon>
        <taxon>Rheinheimera</taxon>
    </lineage>
</organism>
<name>A0ABV6BH95_9GAMM</name>
<dbReference type="SUPFAM" id="SSF52096">
    <property type="entry name" value="ClpP/crotonase"/>
    <property type="match status" value="1"/>
</dbReference>
<feature type="domain" description="Tail specific protease" evidence="3">
    <location>
        <begin position="268"/>
        <end position="420"/>
    </location>
</feature>
<accession>A0ABV6BH95</accession>
<dbReference type="PROSITE" id="PS51257">
    <property type="entry name" value="PROKAR_LIPOPROTEIN"/>
    <property type="match status" value="1"/>
</dbReference>
<evidence type="ECO:0000256" key="2">
    <source>
        <dbReference type="SAM" id="SignalP"/>
    </source>
</evidence>
<feature type="region of interest" description="Disordered" evidence="1">
    <location>
        <begin position="23"/>
        <end position="46"/>
    </location>
</feature>
<feature type="chain" id="PRO_5045376260" evidence="2">
    <location>
        <begin position="19"/>
        <end position="547"/>
    </location>
</feature>
<dbReference type="PANTHER" id="PTHR32060">
    <property type="entry name" value="TAIL-SPECIFIC PROTEASE"/>
    <property type="match status" value="1"/>
</dbReference>
<protein>
    <submittedName>
        <fullName evidence="4">S41 family peptidase</fullName>
    </submittedName>
</protein>
<evidence type="ECO:0000259" key="3">
    <source>
        <dbReference type="Pfam" id="PF03572"/>
    </source>
</evidence>
<dbReference type="Proteomes" id="UP001589813">
    <property type="component" value="Unassembled WGS sequence"/>
</dbReference>
<dbReference type="Pfam" id="PF03572">
    <property type="entry name" value="Peptidase_S41"/>
    <property type="match status" value="1"/>
</dbReference>
<evidence type="ECO:0000313" key="5">
    <source>
        <dbReference type="Proteomes" id="UP001589813"/>
    </source>
</evidence>
<dbReference type="EMBL" id="JBHLXP010000003">
    <property type="protein sequence ID" value="MFC0049468.1"/>
    <property type="molecule type" value="Genomic_DNA"/>
</dbReference>
<evidence type="ECO:0000256" key="1">
    <source>
        <dbReference type="SAM" id="MobiDB-lite"/>
    </source>
</evidence>
<dbReference type="InterPro" id="IPR036034">
    <property type="entry name" value="PDZ_sf"/>
</dbReference>
<keyword evidence="5" id="KW-1185">Reference proteome</keyword>